<gene>
    <name evidence="3" type="ORF">C0Z19_02025</name>
</gene>
<dbReference type="AlphaFoldDB" id="A0A2N7WGT1"/>
<proteinExistence type="predicted"/>
<evidence type="ECO:0000313" key="4">
    <source>
        <dbReference type="Proteomes" id="UP000235347"/>
    </source>
</evidence>
<protein>
    <recommendedName>
        <fullName evidence="5">Phage coat protein</fullName>
    </recommendedName>
</protein>
<organism evidence="3 4">
    <name type="scientific">Trinickia soli</name>
    <dbReference type="NCBI Taxonomy" id="380675"/>
    <lineage>
        <taxon>Bacteria</taxon>
        <taxon>Pseudomonadati</taxon>
        <taxon>Pseudomonadota</taxon>
        <taxon>Betaproteobacteria</taxon>
        <taxon>Burkholderiales</taxon>
        <taxon>Burkholderiaceae</taxon>
        <taxon>Trinickia</taxon>
    </lineage>
</organism>
<keyword evidence="1" id="KW-0472">Membrane</keyword>
<evidence type="ECO:0000256" key="2">
    <source>
        <dbReference type="SAM" id="SignalP"/>
    </source>
</evidence>
<keyword evidence="1" id="KW-1133">Transmembrane helix</keyword>
<feature type="signal peptide" evidence="2">
    <location>
        <begin position="1"/>
        <end position="20"/>
    </location>
</feature>
<feature type="transmembrane region" description="Helical" evidence="1">
    <location>
        <begin position="36"/>
        <end position="62"/>
    </location>
</feature>
<name>A0A2N7WGT1_9BURK</name>
<accession>A0A2N7WGT1</accession>
<keyword evidence="4" id="KW-1185">Reference proteome</keyword>
<evidence type="ECO:0000313" key="3">
    <source>
        <dbReference type="EMBL" id="PMS28592.1"/>
    </source>
</evidence>
<dbReference type="Proteomes" id="UP000235347">
    <property type="component" value="Unassembled WGS sequence"/>
</dbReference>
<reference evidence="3 4" key="1">
    <citation type="submission" date="2018-01" db="EMBL/GenBank/DDBJ databases">
        <title>Whole genome analyses suggest that Burkholderia sensu lato contains two further novel genera in the rhizoxinica-symbiotica group Mycetohabitans gen. nov., and Trinickia gen. nov.: implications for the evolution of diazotrophy and nodulation in the Burkholderiaceae.</title>
        <authorList>
            <person name="Estrada-de los Santos P."/>
            <person name="Palmer M."/>
            <person name="Chavez-Ramirez B."/>
            <person name="Beukes C."/>
            <person name="Steenkamp E.T."/>
            <person name="Hirsch A.M."/>
            <person name="Manyaka P."/>
            <person name="Maluk M."/>
            <person name="Lafos M."/>
            <person name="Crook M."/>
            <person name="Gross E."/>
            <person name="Simon M.F."/>
            <person name="Bueno dos Reis Junior F."/>
            <person name="Poole P.S."/>
            <person name="Venter S.N."/>
            <person name="James E.K."/>
        </authorList>
    </citation>
    <scope>NUCLEOTIDE SEQUENCE [LARGE SCALE GENOMIC DNA]</scope>
    <source>
        <strain evidence="3 4">GP25-8</strain>
    </source>
</reference>
<feature type="chain" id="PRO_5014905520" description="Phage coat protein" evidence="2">
    <location>
        <begin position="21"/>
        <end position="68"/>
    </location>
</feature>
<keyword evidence="2" id="KW-0732">Signal</keyword>
<dbReference type="EMBL" id="PNYB01000001">
    <property type="protein sequence ID" value="PMS28592.1"/>
    <property type="molecule type" value="Genomic_DNA"/>
</dbReference>
<sequence length="68" mass="6494">MAVVTAVGGSAAVASSFANATGVDLTPLTTAVDFSTVTTAVLAIAGSIAAVYVVVSAAKIVIARIKAA</sequence>
<evidence type="ECO:0000256" key="1">
    <source>
        <dbReference type="SAM" id="Phobius"/>
    </source>
</evidence>
<evidence type="ECO:0008006" key="5">
    <source>
        <dbReference type="Google" id="ProtNLM"/>
    </source>
</evidence>
<comment type="caution">
    <text evidence="3">The sequence shown here is derived from an EMBL/GenBank/DDBJ whole genome shotgun (WGS) entry which is preliminary data.</text>
</comment>
<keyword evidence="1" id="KW-0812">Transmembrane</keyword>